<dbReference type="OrthoDB" id="288304at2157"/>
<gene>
    <name evidence="1" type="ORF">SAMN04487949_0254</name>
</gene>
<proteinExistence type="predicted"/>
<dbReference type="RefSeq" id="WP_089693290.1">
    <property type="nucleotide sequence ID" value="NZ_FNHL01000001.1"/>
</dbReference>
<dbReference type="STRING" id="660521.SAMN04487949_0254"/>
<evidence type="ECO:0000313" key="1">
    <source>
        <dbReference type="EMBL" id="SDL94230.1"/>
    </source>
</evidence>
<dbReference type="SUPFAM" id="SSF75169">
    <property type="entry name" value="DsrEFH-like"/>
    <property type="match status" value="1"/>
</dbReference>
<keyword evidence="2" id="KW-1185">Reference proteome</keyword>
<evidence type="ECO:0000313" key="2">
    <source>
        <dbReference type="Proteomes" id="UP000199451"/>
    </source>
</evidence>
<dbReference type="Gene3D" id="3.40.1260.10">
    <property type="entry name" value="DsrEFH-like"/>
    <property type="match status" value="1"/>
</dbReference>
<dbReference type="PANTHER" id="PTHR34655:SF2">
    <property type="entry name" value="PEROXIREDOXIN FAMILY PROTEIN"/>
    <property type="match status" value="1"/>
</dbReference>
<protein>
    <submittedName>
        <fullName evidence="1">Peroxiredoxin family protein</fullName>
    </submittedName>
</protein>
<name>A0A1G9P668_9EURY</name>
<dbReference type="AlphaFoldDB" id="A0A1G9P668"/>
<dbReference type="Pfam" id="PF13686">
    <property type="entry name" value="DrsE_2"/>
    <property type="match status" value="1"/>
</dbReference>
<accession>A0A1G9P668</accession>
<dbReference type="Proteomes" id="UP000199451">
    <property type="component" value="Unassembled WGS sequence"/>
</dbReference>
<dbReference type="InterPro" id="IPR032836">
    <property type="entry name" value="DsrE2-like"/>
</dbReference>
<reference evidence="2" key="1">
    <citation type="submission" date="2016-10" db="EMBL/GenBank/DDBJ databases">
        <authorList>
            <person name="Varghese N."/>
            <person name="Submissions S."/>
        </authorList>
    </citation>
    <scope>NUCLEOTIDE SEQUENCE [LARGE SCALE GENOMIC DNA]</scope>
    <source>
        <strain evidence="2">CGMCC 1.10119</strain>
    </source>
</reference>
<organism evidence="1 2">
    <name type="scientific">Halogranum gelatinilyticum</name>
    <dbReference type="NCBI Taxonomy" id="660521"/>
    <lineage>
        <taxon>Archaea</taxon>
        <taxon>Methanobacteriati</taxon>
        <taxon>Methanobacteriota</taxon>
        <taxon>Stenosarchaea group</taxon>
        <taxon>Halobacteria</taxon>
        <taxon>Halobacteriales</taxon>
        <taxon>Haloferacaceae</taxon>
    </lineage>
</organism>
<dbReference type="InterPro" id="IPR027396">
    <property type="entry name" value="DsrEFH-like"/>
</dbReference>
<sequence>MTGYAIVLASGELERITAASIIGSVAASMDIPVSIFVTMEGLGAFERERVEARDFDGGAIAQAMATAEDVRVPLFTEQLRQAKEIGPLEVYACTMVMDLLGTTIDDYVDVFDGELGVAGFLNKAEGKEVIFV</sequence>
<dbReference type="EMBL" id="FNHL01000001">
    <property type="protein sequence ID" value="SDL94230.1"/>
    <property type="molecule type" value="Genomic_DNA"/>
</dbReference>
<dbReference type="PANTHER" id="PTHR34655">
    <property type="entry name" value="CONSERVED WITHIN P. AEROPHILUM"/>
    <property type="match status" value="1"/>
</dbReference>